<sequence length="308" mass="33689">MYFAIDTPDANCPVLIAQQLQEVRTTDETAPLHLLALVDGAFDEALFTERYRNRLPRQSLYAHTALQSFGNASPHVLAAPAGDEAQAAWLQRLFEICAGKPMLSIIASRLDVAAFAQHLRPYLIAITPDTVEWPVRWGDTRILPALLAALTQAQHSHLLSPVYRWWSVRRDGGLISWQGAGDIQPTDAGFDKLPLSDSAFAALVDAAEADAVLANLHDTQPDLFHSSSPAECHARVARHLTLASASGIEAAGPRQHFSALALMLADDFSAHPAMANLLRRTRQGANYLTEIDTLPEDFWQARTTVSSI</sequence>
<organism evidence="2 3">
    <name type="scientific">Janthinobacterium agaricidamnosum NBRC 102515 = DSM 9628</name>
    <dbReference type="NCBI Taxonomy" id="1349767"/>
    <lineage>
        <taxon>Bacteria</taxon>
        <taxon>Pseudomonadati</taxon>
        <taxon>Pseudomonadota</taxon>
        <taxon>Betaproteobacteria</taxon>
        <taxon>Burkholderiales</taxon>
        <taxon>Oxalobacteraceae</taxon>
        <taxon>Janthinobacterium</taxon>
    </lineage>
</organism>
<name>W0VB84_9BURK</name>
<reference evidence="2 3" key="1">
    <citation type="journal article" date="2015" name="Genome Announc.">
        <title>Genome Sequence of Mushroom Soft-Rot Pathogen Janthinobacterium agaricidamnosum.</title>
        <authorList>
            <person name="Graupner K."/>
            <person name="Lackner G."/>
            <person name="Hertweck C."/>
        </authorList>
    </citation>
    <scope>NUCLEOTIDE SEQUENCE [LARGE SCALE GENOMIC DNA]</scope>
    <source>
        <strain evidence="3">NBRC 102515 / DSM 9628</strain>
    </source>
</reference>
<proteinExistence type="predicted"/>
<accession>W0VB84</accession>
<keyword evidence="3" id="KW-1185">Reference proteome</keyword>
<gene>
    <name evidence="2" type="ORF">GJA_4272</name>
</gene>
<dbReference type="STRING" id="1349767.GJA_4272"/>
<dbReference type="EMBL" id="HG322949">
    <property type="protein sequence ID" value="CDG84880.1"/>
    <property type="molecule type" value="Genomic_DNA"/>
</dbReference>
<dbReference type="AlphaFoldDB" id="W0VB84"/>
<dbReference type="eggNOG" id="ENOG5033N3K">
    <property type="taxonomic scope" value="Bacteria"/>
</dbReference>
<feature type="domain" description="DUF4123" evidence="1">
    <location>
        <begin position="36"/>
        <end position="155"/>
    </location>
</feature>
<dbReference type="InterPro" id="IPR025391">
    <property type="entry name" value="DUF4123"/>
</dbReference>
<dbReference type="KEGG" id="jag:GJA_4272"/>
<dbReference type="Pfam" id="PF13503">
    <property type="entry name" value="DUF4123"/>
    <property type="match status" value="1"/>
</dbReference>
<dbReference type="HOGENOM" id="CLU_890738_0_0_4"/>
<protein>
    <recommendedName>
        <fullName evidence="1">DUF4123 domain-containing protein</fullName>
    </recommendedName>
</protein>
<evidence type="ECO:0000313" key="3">
    <source>
        <dbReference type="Proteomes" id="UP000027604"/>
    </source>
</evidence>
<dbReference type="PATRIC" id="fig|1349767.4.peg.838"/>
<evidence type="ECO:0000313" key="2">
    <source>
        <dbReference type="EMBL" id="CDG84880.1"/>
    </source>
</evidence>
<dbReference type="RefSeq" id="WP_038495711.1">
    <property type="nucleotide sequence ID" value="NZ_HG322949.1"/>
</dbReference>
<dbReference type="Proteomes" id="UP000027604">
    <property type="component" value="Chromosome I"/>
</dbReference>
<evidence type="ECO:0000259" key="1">
    <source>
        <dbReference type="Pfam" id="PF13503"/>
    </source>
</evidence>